<accession>A0ABR7KS15</accession>
<organism evidence="13 14">
    <name type="scientific">Pedobacter fastidiosus</name>
    <dbReference type="NCBI Taxonomy" id="2765361"/>
    <lineage>
        <taxon>Bacteria</taxon>
        <taxon>Pseudomonadati</taxon>
        <taxon>Bacteroidota</taxon>
        <taxon>Sphingobacteriia</taxon>
        <taxon>Sphingobacteriales</taxon>
        <taxon>Sphingobacteriaceae</taxon>
        <taxon>Pedobacter</taxon>
    </lineage>
</organism>
<evidence type="ECO:0000256" key="9">
    <source>
        <dbReference type="SAM" id="Coils"/>
    </source>
</evidence>
<dbReference type="SMART" id="SM00028">
    <property type="entry name" value="TPR"/>
    <property type="match status" value="4"/>
</dbReference>
<comment type="caution">
    <text evidence="13">The sequence shown here is derived from an EMBL/GenBank/DDBJ whole genome shotgun (WGS) entry which is preliminary data.</text>
</comment>
<proteinExistence type="predicted"/>
<keyword evidence="10" id="KW-0812">Transmembrane</keyword>
<dbReference type="SMART" id="SM00387">
    <property type="entry name" value="HATPase_c"/>
    <property type="match status" value="1"/>
</dbReference>
<dbReference type="PANTHER" id="PTHR41523:SF8">
    <property type="entry name" value="ETHYLENE RESPONSE SENSOR PROTEIN"/>
    <property type="match status" value="1"/>
</dbReference>
<dbReference type="Pfam" id="PF13181">
    <property type="entry name" value="TPR_8"/>
    <property type="match status" value="1"/>
</dbReference>
<dbReference type="PROSITE" id="PS50005">
    <property type="entry name" value="TPR"/>
    <property type="match status" value="1"/>
</dbReference>
<evidence type="ECO:0000256" key="1">
    <source>
        <dbReference type="ARBA" id="ARBA00000085"/>
    </source>
</evidence>
<dbReference type="Gene3D" id="1.25.40.10">
    <property type="entry name" value="Tetratricopeptide repeat domain"/>
    <property type="match status" value="3"/>
</dbReference>
<feature type="signal peptide" evidence="11">
    <location>
        <begin position="1"/>
        <end position="20"/>
    </location>
</feature>
<dbReference type="Gene3D" id="3.30.565.10">
    <property type="entry name" value="Histidine kinase-like ATPase, C-terminal domain"/>
    <property type="match status" value="1"/>
</dbReference>
<dbReference type="InterPro" id="IPR019734">
    <property type="entry name" value="TPR_rpt"/>
</dbReference>
<reference evidence="13 14" key="1">
    <citation type="submission" date="2020-08" db="EMBL/GenBank/DDBJ databases">
        <authorList>
            <person name="Sun Q."/>
            <person name="Inoue M."/>
        </authorList>
    </citation>
    <scope>NUCLEOTIDE SEQUENCE [LARGE SCALE GENOMIC DNA]</scope>
    <source>
        <strain evidence="13 14">CCM 8938</strain>
    </source>
</reference>
<keyword evidence="9" id="KW-0175">Coiled coil</keyword>
<dbReference type="EMBL" id="JACRYL010000008">
    <property type="protein sequence ID" value="MBC6110895.1"/>
    <property type="molecule type" value="Genomic_DNA"/>
</dbReference>
<feature type="transmembrane region" description="Helical" evidence="10">
    <location>
        <begin position="499"/>
        <end position="518"/>
    </location>
</feature>
<evidence type="ECO:0000256" key="3">
    <source>
        <dbReference type="ARBA" id="ARBA00022553"/>
    </source>
</evidence>
<evidence type="ECO:0000313" key="13">
    <source>
        <dbReference type="EMBL" id="MBC6110895.1"/>
    </source>
</evidence>
<feature type="repeat" description="TPR" evidence="8">
    <location>
        <begin position="256"/>
        <end position="289"/>
    </location>
</feature>
<protein>
    <recommendedName>
        <fullName evidence="2">histidine kinase</fullName>
        <ecNumber evidence="2">2.7.13.3</ecNumber>
    </recommendedName>
</protein>
<dbReference type="Proteomes" id="UP000652755">
    <property type="component" value="Unassembled WGS sequence"/>
</dbReference>
<dbReference type="Gene3D" id="3.30.450.20">
    <property type="entry name" value="PAS domain"/>
    <property type="match status" value="1"/>
</dbReference>
<feature type="coiled-coil region" evidence="9">
    <location>
        <begin position="528"/>
        <end position="555"/>
    </location>
</feature>
<keyword evidence="8" id="KW-0802">TPR repeat</keyword>
<evidence type="ECO:0000313" key="14">
    <source>
        <dbReference type="Proteomes" id="UP000652755"/>
    </source>
</evidence>
<keyword evidence="10" id="KW-1133">Transmembrane helix</keyword>
<dbReference type="RefSeq" id="WP_187071365.1">
    <property type="nucleotide sequence ID" value="NZ_JACRYL010000008.1"/>
</dbReference>
<evidence type="ECO:0000256" key="2">
    <source>
        <dbReference type="ARBA" id="ARBA00012438"/>
    </source>
</evidence>
<dbReference type="SUPFAM" id="SSF55874">
    <property type="entry name" value="ATPase domain of HSP90 chaperone/DNA topoisomerase II/histidine kinase"/>
    <property type="match status" value="1"/>
</dbReference>
<keyword evidence="4" id="KW-0808">Transferase</keyword>
<keyword evidence="5" id="KW-0547">Nucleotide-binding</keyword>
<keyword evidence="3" id="KW-0597">Phosphoprotein</keyword>
<evidence type="ECO:0000256" key="10">
    <source>
        <dbReference type="SAM" id="Phobius"/>
    </source>
</evidence>
<dbReference type="InterPro" id="IPR003594">
    <property type="entry name" value="HATPase_dom"/>
</dbReference>
<feature type="chain" id="PRO_5046697150" description="histidine kinase" evidence="11">
    <location>
        <begin position="21"/>
        <end position="756"/>
    </location>
</feature>
<name>A0ABR7KS15_9SPHI</name>
<sequence>MKIIYFFLIAFILQKGIALAQVLPGDQADATKVKAMIQSTSNDSIKCNLIQQLGKIQLLKPGNKKINLDSGLRYFLYSIKFADSVKLRVNNRYEGMLRVGETYFRLNNLPSGKQYFMSVIQAYQRDSDKKREARTWLRFANMMKDSYKDRPEVIANLKKASGLYHEIGDNIKEAECFSSLGAEYYSRVKLDSAEHYSLMALKSYQFSHSNDLGFTYYHLSAIYRNKGSLNKALKYALLAIDNANERGDTLKYQNMAQRYGQLAYVYSDMNDHANALENFKRAIKIGTTNNQGNTTSEVTYLHISELARECVFLNIPKTALTEAVKIFNKYPPLDSLQIGRQAEVYGLYYNAIGRYSQAETWYLKMVAYYRCRLMDESWGNKVLAGFYMAQKKYAKARIFLDREFKNIHSDSQAFLNSAEDEFFYYKIDSANQNFKSALDHFRIFKRKSDSLFNVASARQIAEIQVRYKTLQKEAAIGALQKDRVLLLDKVSQANYIKNLIIGMIILLLLFLGVLINSFREKQKANKIIQQRNDELNSLLDDKDNLLDEKQWLLKEIHHRVKNNLQIVIGLLQRQSDYIDNKAAKDAILNSENRMRSIALIHQKLYQSEGSDLINMAEYLEEFISHLKDSCDPGNRLQFEKDFDEIHLSVSQAIPLSLIMNEAITNSIKYAYPDGASNLIGISLLQIDKINNKLTIKDNGIGLPKDFDLKTSNSMGMNLMRGLSKQLGGTFTIQDCDGLAIEVIFETDRLASDDIHI</sequence>
<dbReference type="PANTHER" id="PTHR41523">
    <property type="entry name" value="TWO-COMPONENT SYSTEM SENSOR PROTEIN"/>
    <property type="match status" value="1"/>
</dbReference>
<keyword evidence="7" id="KW-0067">ATP-binding</keyword>
<evidence type="ECO:0000256" key="8">
    <source>
        <dbReference type="PROSITE-ProRule" id="PRU00339"/>
    </source>
</evidence>
<dbReference type="InterPro" id="IPR011495">
    <property type="entry name" value="Sig_transdc_His_kin_sub2_dim/P"/>
</dbReference>
<keyword evidence="11" id="KW-0732">Signal</keyword>
<dbReference type="SUPFAM" id="SSF48452">
    <property type="entry name" value="TPR-like"/>
    <property type="match status" value="1"/>
</dbReference>
<keyword evidence="14" id="KW-1185">Reference proteome</keyword>
<dbReference type="Pfam" id="PF07568">
    <property type="entry name" value="HisKA_2"/>
    <property type="match status" value="1"/>
</dbReference>
<keyword evidence="10" id="KW-0472">Membrane</keyword>
<dbReference type="EC" id="2.7.13.3" evidence="2"/>
<evidence type="ECO:0000256" key="4">
    <source>
        <dbReference type="ARBA" id="ARBA00022679"/>
    </source>
</evidence>
<evidence type="ECO:0000259" key="12">
    <source>
        <dbReference type="SMART" id="SM00387"/>
    </source>
</evidence>
<feature type="domain" description="Histidine kinase/HSP90-like ATPase" evidence="12">
    <location>
        <begin position="650"/>
        <end position="748"/>
    </location>
</feature>
<gene>
    <name evidence="13" type="ORF">H7U22_10720</name>
</gene>
<dbReference type="InterPro" id="IPR036890">
    <property type="entry name" value="HATPase_C_sf"/>
</dbReference>
<keyword evidence="6" id="KW-0418">Kinase</keyword>
<evidence type="ECO:0000256" key="5">
    <source>
        <dbReference type="ARBA" id="ARBA00022741"/>
    </source>
</evidence>
<comment type="catalytic activity">
    <reaction evidence="1">
        <text>ATP + protein L-histidine = ADP + protein N-phospho-L-histidine.</text>
        <dbReference type="EC" id="2.7.13.3"/>
    </reaction>
</comment>
<evidence type="ECO:0000256" key="6">
    <source>
        <dbReference type="ARBA" id="ARBA00022777"/>
    </source>
</evidence>
<evidence type="ECO:0000256" key="11">
    <source>
        <dbReference type="SAM" id="SignalP"/>
    </source>
</evidence>
<dbReference type="Pfam" id="PF02518">
    <property type="entry name" value="HATPase_c"/>
    <property type="match status" value="1"/>
</dbReference>
<evidence type="ECO:0000256" key="7">
    <source>
        <dbReference type="ARBA" id="ARBA00022840"/>
    </source>
</evidence>
<dbReference type="InterPro" id="IPR011990">
    <property type="entry name" value="TPR-like_helical_dom_sf"/>
</dbReference>